<evidence type="ECO:0000256" key="1">
    <source>
        <dbReference type="SAM" id="MobiDB-lite"/>
    </source>
</evidence>
<name>A0A314XSN3_PRUYE</name>
<dbReference type="Proteomes" id="UP000250321">
    <property type="component" value="Unassembled WGS sequence"/>
</dbReference>
<evidence type="ECO:0000313" key="2">
    <source>
        <dbReference type="EMBL" id="PQP97954.1"/>
    </source>
</evidence>
<reference evidence="2 3" key="1">
    <citation type="submission" date="2018-02" db="EMBL/GenBank/DDBJ databases">
        <title>Draft genome of wild Prunus yedoensis var. nudiflora.</title>
        <authorList>
            <person name="Baek S."/>
            <person name="Kim J.-H."/>
            <person name="Choi K."/>
            <person name="Kim G.-B."/>
            <person name="Cho A."/>
            <person name="Jang H."/>
            <person name="Shin C.-H."/>
            <person name="Yu H.-J."/>
            <person name="Mun J.-H."/>
        </authorList>
    </citation>
    <scope>NUCLEOTIDE SEQUENCE [LARGE SCALE GENOMIC DNA]</scope>
    <source>
        <strain evidence="3">cv. Jeju island</strain>
        <tissue evidence="2">Leaf</tissue>
    </source>
</reference>
<proteinExistence type="predicted"/>
<accession>A0A314XSN3</accession>
<feature type="region of interest" description="Disordered" evidence="1">
    <location>
        <begin position="134"/>
        <end position="159"/>
    </location>
</feature>
<feature type="compositionally biased region" description="Low complexity" evidence="1">
    <location>
        <begin position="9"/>
        <end position="18"/>
    </location>
</feature>
<feature type="compositionally biased region" description="Polar residues" evidence="1">
    <location>
        <begin position="31"/>
        <end position="46"/>
    </location>
</feature>
<organism evidence="2 3">
    <name type="scientific">Prunus yedoensis var. nudiflora</name>
    <dbReference type="NCBI Taxonomy" id="2094558"/>
    <lineage>
        <taxon>Eukaryota</taxon>
        <taxon>Viridiplantae</taxon>
        <taxon>Streptophyta</taxon>
        <taxon>Embryophyta</taxon>
        <taxon>Tracheophyta</taxon>
        <taxon>Spermatophyta</taxon>
        <taxon>Magnoliopsida</taxon>
        <taxon>eudicotyledons</taxon>
        <taxon>Gunneridae</taxon>
        <taxon>Pentapetalae</taxon>
        <taxon>rosids</taxon>
        <taxon>fabids</taxon>
        <taxon>Rosales</taxon>
        <taxon>Rosaceae</taxon>
        <taxon>Amygdaloideae</taxon>
        <taxon>Amygdaleae</taxon>
        <taxon>Prunus</taxon>
    </lineage>
</organism>
<evidence type="ECO:0000313" key="3">
    <source>
        <dbReference type="Proteomes" id="UP000250321"/>
    </source>
</evidence>
<gene>
    <name evidence="2" type="ORF">Pyn_20877</name>
</gene>
<sequence>MDYNIPTEPAASSSSPSSDQLEIEPSPPSLQNPQEVGNGIRNSHNFQEIEPSPSSLRFREVAGIYLDNFQEIEPSPPSLRNRKKFGIRNFGNFLPSLRNRKKVGIRNFGNFQEIEPSPPSPEKVLEDEEDGLNEVESLEADKSEADVNNTHDQLGETNEVSPGVDVISRVTVSIISYTYTYR</sequence>
<dbReference type="EMBL" id="PJQY01001950">
    <property type="protein sequence ID" value="PQP97954.1"/>
    <property type="molecule type" value="Genomic_DNA"/>
</dbReference>
<protein>
    <submittedName>
        <fullName evidence="2">Uncharacterized protein</fullName>
    </submittedName>
</protein>
<comment type="caution">
    <text evidence="2">The sequence shown here is derived from an EMBL/GenBank/DDBJ whole genome shotgun (WGS) entry which is preliminary data.</text>
</comment>
<keyword evidence="3" id="KW-1185">Reference proteome</keyword>
<feature type="region of interest" description="Disordered" evidence="1">
    <location>
        <begin position="1"/>
        <end position="53"/>
    </location>
</feature>
<feature type="compositionally biased region" description="Polar residues" evidence="1">
    <location>
        <begin position="146"/>
        <end position="159"/>
    </location>
</feature>
<dbReference type="AlphaFoldDB" id="A0A314XSN3"/>